<evidence type="ECO:0008006" key="2">
    <source>
        <dbReference type="Google" id="ProtNLM"/>
    </source>
</evidence>
<dbReference type="SUPFAM" id="SSF51658">
    <property type="entry name" value="Xylose isomerase-like"/>
    <property type="match status" value="1"/>
</dbReference>
<dbReference type="InterPro" id="IPR036237">
    <property type="entry name" value="Xyl_isomerase-like_sf"/>
</dbReference>
<name>A0A382RSG7_9ZZZZ</name>
<reference evidence="1" key="1">
    <citation type="submission" date="2018-05" db="EMBL/GenBank/DDBJ databases">
        <authorList>
            <person name="Lanie J.A."/>
            <person name="Ng W.-L."/>
            <person name="Kazmierczak K.M."/>
            <person name="Andrzejewski T.M."/>
            <person name="Davidsen T.M."/>
            <person name="Wayne K.J."/>
            <person name="Tettelin H."/>
            <person name="Glass J.I."/>
            <person name="Rusch D."/>
            <person name="Podicherti R."/>
            <person name="Tsui H.-C.T."/>
            <person name="Winkler M.E."/>
        </authorList>
    </citation>
    <scope>NUCLEOTIDE SEQUENCE</scope>
</reference>
<evidence type="ECO:0000313" key="1">
    <source>
        <dbReference type="EMBL" id="SVD00629.1"/>
    </source>
</evidence>
<dbReference type="Gene3D" id="3.20.20.150">
    <property type="entry name" value="Divalent-metal-dependent TIM barrel enzymes"/>
    <property type="match status" value="1"/>
</dbReference>
<dbReference type="Pfam" id="PF05114">
    <property type="entry name" value="MbnB_TglH_ChrH"/>
    <property type="match status" value="1"/>
</dbReference>
<accession>A0A382RSG7</accession>
<organism evidence="1">
    <name type="scientific">marine metagenome</name>
    <dbReference type="NCBI Taxonomy" id="408172"/>
    <lineage>
        <taxon>unclassified sequences</taxon>
        <taxon>metagenomes</taxon>
        <taxon>ecological metagenomes</taxon>
    </lineage>
</organism>
<gene>
    <name evidence="1" type="ORF">METZ01_LOCUS353483</name>
</gene>
<sequence length="265" mass="30920">MRNNIPQIATPISHQFENEYYGKEISDVSDCLEVRERSLDSEFENQFLFHIDIDLTHKWDDNLREYLKNSLSKKTDLKLVTMQATRCCHGENIINGIFQLDGKIYSRQEMVDNSIENTQWLRNNLNDNVSIGLENNNFYPSPAYEIIADGDFITQVLEENNLFLLFDIAHAMVTAHNKKISYGQYISTLPFDKLIQLHICQPELPEGGIARDAHNEPNHEMYLEVLRLIKKYPTIQYLTIEYYRDKNILINSIKKLRQLIGSANC</sequence>
<proteinExistence type="predicted"/>
<dbReference type="AlphaFoldDB" id="A0A382RSG7"/>
<dbReference type="InterPro" id="IPR007801">
    <property type="entry name" value="MbnB/TglH/ChrH"/>
</dbReference>
<protein>
    <recommendedName>
        <fullName evidence="2">Xylose isomerase-like TIM barrel domain-containing protein</fullName>
    </recommendedName>
</protein>
<dbReference type="EMBL" id="UINC01123871">
    <property type="protein sequence ID" value="SVD00629.1"/>
    <property type="molecule type" value="Genomic_DNA"/>
</dbReference>